<feature type="coiled-coil region" evidence="1">
    <location>
        <begin position="167"/>
        <end position="263"/>
    </location>
</feature>
<protein>
    <submittedName>
        <fullName evidence="3">Toll/interleukin-1 receptor domain-containing protein</fullName>
    </submittedName>
</protein>
<dbReference type="InterPro" id="IPR035897">
    <property type="entry name" value="Toll_tir_struct_dom_sf"/>
</dbReference>
<evidence type="ECO:0000256" key="1">
    <source>
        <dbReference type="SAM" id="Coils"/>
    </source>
</evidence>
<name>A0A9D7HSK5_9PROT</name>
<evidence type="ECO:0000313" key="3">
    <source>
        <dbReference type="EMBL" id="MBK6971830.1"/>
    </source>
</evidence>
<dbReference type="AlphaFoldDB" id="A0A9D7HSK5"/>
<dbReference type="InterPro" id="IPR000157">
    <property type="entry name" value="TIR_dom"/>
</dbReference>
<dbReference type="SUPFAM" id="SSF52200">
    <property type="entry name" value="Toll/Interleukin receptor TIR domain"/>
    <property type="match status" value="1"/>
</dbReference>
<keyword evidence="1" id="KW-0175">Coiled coil</keyword>
<evidence type="ECO:0000313" key="4">
    <source>
        <dbReference type="Proteomes" id="UP000807785"/>
    </source>
</evidence>
<dbReference type="Gene3D" id="1.25.40.10">
    <property type="entry name" value="Tetratricopeptide repeat domain"/>
    <property type="match status" value="1"/>
</dbReference>
<gene>
    <name evidence="3" type="ORF">IPH26_02305</name>
</gene>
<keyword evidence="3" id="KW-0675">Receptor</keyword>
<dbReference type="GO" id="GO:0007165">
    <property type="term" value="P:signal transduction"/>
    <property type="evidence" value="ECO:0007669"/>
    <property type="project" value="InterPro"/>
</dbReference>
<dbReference type="Proteomes" id="UP000807785">
    <property type="component" value="Unassembled WGS sequence"/>
</dbReference>
<dbReference type="Pfam" id="PF14559">
    <property type="entry name" value="TPR_19"/>
    <property type="match status" value="1"/>
</dbReference>
<proteinExistence type="predicted"/>
<dbReference type="Gene3D" id="3.40.50.10140">
    <property type="entry name" value="Toll/interleukin-1 receptor homology (TIR) domain"/>
    <property type="match status" value="1"/>
</dbReference>
<dbReference type="EMBL" id="JADJEV010000001">
    <property type="protein sequence ID" value="MBK6971830.1"/>
    <property type="molecule type" value="Genomic_DNA"/>
</dbReference>
<evidence type="ECO:0000259" key="2">
    <source>
        <dbReference type="Pfam" id="PF13676"/>
    </source>
</evidence>
<sequence length="363" mass="39388">MTAEPQPAVRQHIFISYRRDDARGASGRIYDWLRIGFGREQVFRDVHSIGVGKWRDKIDAALAQSAACVAVIGPRWADASNLPRLHDAGDMVRHELVTALASDAITLVPTLVEGAELPKTAALPAELRPLFEVWNARRVTEDGWEDGIRRLIAEIAQAACLVVGPDLDTLLGDAAAAQQRVADLERTRHLQAGQIDALRRTLDQLTARLAEATAFERKGLAAAFAELTNGNTLAAEDAFEREYEAQERAAEEARHTMAEAARNVANLALLRDVTKAVAFYRKALAEEPEHAETGRLLGHALILLGDLPRARAALSQSLNAAIAQGDSWGEMAAQNGLGEVFLRMGNLAQLPQLAGRFCGLSMG</sequence>
<reference evidence="3" key="1">
    <citation type="submission" date="2020-10" db="EMBL/GenBank/DDBJ databases">
        <title>Connecting structure to function with the recovery of over 1000 high-quality activated sludge metagenome-assembled genomes encoding full-length rRNA genes using long-read sequencing.</title>
        <authorList>
            <person name="Singleton C.M."/>
            <person name="Petriglieri F."/>
            <person name="Kristensen J.M."/>
            <person name="Kirkegaard R.H."/>
            <person name="Michaelsen T.Y."/>
            <person name="Andersen M.H."/>
            <person name="Karst S.M."/>
            <person name="Dueholm M.S."/>
            <person name="Nielsen P.H."/>
            <person name="Albertsen M."/>
        </authorList>
    </citation>
    <scope>NUCLEOTIDE SEQUENCE</scope>
    <source>
        <strain evidence="3">Bjer_18-Q3-R1-45_BAT3C.347</strain>
    </source>
</reference>
<dbReference type="InterPro" id="IPR011990">
    <property type="entry name" value="TPR-like_helical_dom_sf"/>
</dbReference>
<dbReference type="SUPFAM" id="SSF48452">
    <property type="entry name" value="TPR-like"/>
    <property type="match status" value="1"/>
</dbReference>
<feature type="domain" description="TIR" evidence="2">
    <location>
        <begin position="13"/>
        <end position="151"/>
    </location>
</feature>
<comment type="caution">
    <text evidence="3">The sequence shown here is derived from an EMBL/GenBank/DDBJ whole genome shotgun (WGS) entry which is preliminary data.</text>
</comment>
<organism evidence="3 4">
    <name type="scientific">Candidatus Methylophosphatis roskildensis</name>
    <dbReference type="NCBI Taxonomy" id="2899263"/>
    <lineage>
        <taxon>Bacteria</taxon>
        <taxon>Pseudomonadati</taxon>
        <taxon>Pseudomonadota</taxon>
        <taxon>Betaproteobacteria</taxon>
        <taxon>Nitrosomonadales</taxon>
        <taxon>Sterolibacteriaceae</taxon>
        <taxon>Candidatus Methylophosphatis</taxon>
    </lineage>
</organism>
<accession>A0A9D7HSK5</accession>
<dbReference type="Pfam" id="PF13676">
    <property type="entry name" value="TIR_2"/>
    <property type="match status" value="1"/>
</dbReference>